<evidence type="ECO:0000313" key="3">
    <source>
        <dbReference type="EMBL" id="KAK7812586.1"/>
    </source>
</evidence>
<feature type="region of interest" description="Disordered" evidence="1">
    <location>
        <begin position="1"/>
        <end position="20"/>
    </location>
</feature>
<gene>
    <name evidence="3" type="ORF">U0070_021566</name>
</gene>
<dbReference type="EMBL" id="JBBHLL010000149">
    <property type="protein sequence ID" value="KAK7812586.1"/>
    <property type="molecule type" value="Genomic_DNA"/>
</dbReference>
<evidence type="ECO:0000313" key="4">
    <source>
        <dbReference type="Proteomes" id="UP001488838"/>
    </source>
</evidence>
<comment type="caution">
    <text evidence="3">The sequence shown here is derived from an EMBL/GenBank/DDBJ whole genome shotgun (WGS) entry which is preliminary data.</text>
</comment>
<protein>
    <recommendedName>
        <fullName evidence="2">Intersectin-1 AP2 binding region domain-containing protein</fullName>
    </recommendedName>
</protein>
<organism evidence="3 4">
    <name type="scientific">Myodes glareolus</name>
    <name type="common">Bank vole</name>
    <name type="synonym">Clethrionomys glareolus</name>
    <dbReference type="NCBI Taxonomy" id="447135"/>
    <lineage>
        <taxon>Eukaryota</taxon>
        <taxon>Metazoa</taxon>
        <taxon>Chordata</taxon>
        <taxon>Craniata</taxon>
        <taxon>Vertebrata</taxon>
        <taxon>Euteleostomi</taxon>
        <taxon>Mammalia</taxon>
        <taxon>Eutheria</taxon>
        <taxon>Euarchontoglires</taxon>
        <taxon>Glires</taxon>
        <taxon>Rodentia</taxon>
        <taxon>Myomorpha</taxon>
        <taxon>Muroidea</taxon>
        <taxon>Cricetidae</taxon>
        <taxon>Arvicolinae</taxon>
        <taxon>Myodes</taxon>
    </lineage>
</organism>
<keyword evidence="4" id="KW-1185">Reference proteome</keyword>
<feature type="compositionally biased region" description="Polar residues" evidence="1">
    <location>
        <begin position="38"/>
        <end position="50"/>
    </location>
</feature>
<accession>A0AAW0IDZ2</accession>
<proteinExistence type="predicted"/>
<feature type="domain" description="Intersectin-1 AP2 binding region" evidence="2">
    <location>
        <begin position="2"/>
        <end position="59"/>
    </location>
</feature>
<dbReference type="Pfam" id="PF16617">
    <property type="entry name" value="INTAP"/>
    <property type="match status" value="1"/>
</dbReference>
<dbReference type="Proteomes" id="UP001488838">
    <property type="component" value="Unassembled WGS sequence"/>
</dbReference>
<feature type="region of interest" description="Disordered" evidence="1">
    <location>
        <begin position="38"/>
        <end position="64"/>
    </location>
</feature>
<reference evidence="3 4" key="1">
    <citation type="journal article" date="2023" name="bioRxiv">
        <title>Conserved and derived expression patterns and positive selection on dental genes reveal complex evolutionary context of ever-growing rodent molars.</title>
        <authorList>
            <person name="Calamari Z.T."/>
            <person name="Song A."/>
            <person name="Cohen E."/>
            <person name="Akter M."/>
            <person name="Roy R.D."/>
            <person name="Hallikas O."/>
            <person name="Christensen M.M."/>
            <person name="Li P."/>
            <person name="Marangoni P."/>
            <person name="Jernvall J."/>
            <person name="Klein O.D."/>
        </authorList>
    </citation>
    <scope>NUCLEOTIDE SEQUENCE [LARGE SCALE GENOMIC DNA]</scope>
    <source>
        <strain evidence="3">V071</strain>
    </source>
</reference>
<sequence length="64" mass="6744">MRWPTSTSEKPETDNWDAWAAQPSLTVPSAGQLRQRSAFTPATATGSSPSPVLGQVGAVDEGMK</sequence>
<dbReference type="AlphaFoldDB" id="A0AAW0IDZ2"/>
<evidence type="ECO:0000259" key="2">
    <source>
        <dbReference type="Pfam" id="PF16617"/>
    </source>
</evidence>
<dbReference type="InterPro" id="IPR032140">
    <property type="entry name" value="INTAP"/>
</dbReference>
<name>A0AAW0IDZ2_MYOGA</name>
<evidence type="ECO:0000256" key="1">
    <source>
        <dbReference type="SAM" id="MobiDB-lite"/>
    </source>
</evidence>